<evidence type="ECO:0000313" key="2">
    <source>
        <dbReference type="EMBL" id="KAF2760244.1"/>
    </source>
</evidence>
<evidence type="ECO:0000313" key="3">
    <source>
        <dbReference type="Proteomes" id="UP000799437"/>
    </source>
</evidence>
<feature type="transmembrane region" description="Helical" evidence="1">
    <location>
        <begin position="386"/>
        <end position="411"/>
    </location>
</feature>
<dbReference type="Proteomes" id="UP000799437">
    <property type="component" value="Unassembled WGS sequence"/>
</dbReference>
<keyword evidence="1" id="KW-1133">Transmembrane helix</keyword>
<name>A0A6A6WDW2_9PEZI</name>
<accession>A0A6A6WDW2</accession>
<proteinExistence type="predicted"/>
<dbReference type="GeneID" id="54481458"/>
<protein>
    <submittedName>
        <fullName evidence="2">Uncharacterized protein</fullName>
    </submittedName>
</protein>
<sequence>MFCPQVYDMNTSELTKFLEPLKHGPSWTAKCIGKLLDADNITHVADGLVGENGVKPVQYVRGVWDIWGVDLPTCYQYCSRSQFPMVFDFLNFSSGVTNYLLPWLGLTAQLPYEAGDYFENIMSFCLSVGSPSLSTFSLMSTALSSHRTHKRFAITIDRSRSEASKEAAKAARDFLRNAQQSSLRINDMDFYTLIVKSDARFQNWWVTIRKRLHKTRRLYTLSLVAQSFFAVAAWVLTIAASYIQSLGMHSQALLLSSGTLWVWLVPVVLGWVYVGTQSREGTIKEALQGQDDEKVAAALETRSGLCHEIEFHPPDSCFGSVIGDERVQGPAFNYARTFTHHRLVDIVATSLEKRAAMPDVVFQRADLDAYIEWADLWQDSSWVAHFLFANAVALFLQWGVTGAATVISYLTEVRGLGCRSGSYLLYGILATSAHGLLLTSAFLSHWAMLIYQRKAENVHNYRRYGTHSVICVLAVLTRYLGRILAVLNALWIILSSIFELIGFYESCWCTGTVLGLGKRAWVVLFVSGDRMREDAAPSWAGGIAMSILAGAITYLIVWMASRERKG</sequence>
<organism evidence="2 3">
    <name type="scientific">Pseudovirgaria hyperparasitica</name>
    <dbReference type="NCBI Taxonomy" id="470096"/>
    <lineage>
        <taxon>Eukaryota</taxon>
        <taxon>Fungi</taxon>
        <taxon>Dikarya</taxon>
        <taxon>Ascomycota</taxon>
        <taxon>Pezizomycotina</taxon>
        <taxon>Dothideomycetes</taxon>
        <taxon>Dothideomycetes incertae sedis</taxon>
        <taxon>Acrospermales</taxon>
        <taxon>Acrospermaceae</taxon>
        <taxon>Pseudovirgaria</taxon>
    </lineage>
</organism>
<dbReference type="OrthoDB" id="5392263at2759"/>
<feature type="transmembrane region" description="Helical" evidence="1">
    <location>
        <begin position="252"/>
        <end position="274"/>
    </location>
</feature>
<keyword evidence="1" id="KW-0812">Transmembrane</keyword>
<feature type="transmembrane region" description="Helical" evidence="1">
    <location>
        <begin position="469"/>
        <end position="494"/>
    </location>
</feature>
<feature type="transmembrane region" description="Helical" evidence="1">
    <location>
        <begin position="539"/>
        <end position="560"/>
    </location>
</feature>
<gene>
    <name evidence="2" type="ORF">EJ05DRAFT_276837</name>
</gene>
<keyword evidence="3" id="KW-1185">Reference proteome</keyword>
<dbReference type="EMBL" id="ML996568">
    <property type="protein sequence ID" value="KAF2760244.1"/>
    <property type="molecule type" value="Genomic_DNA"/>
</dbReference>
<dbReference type="AlphaFoldDB" id="A0A6A6WDW2"/>
<keyword evidence="1" id="KW-0472">Membrane</keyword>
<feature type="transmembrane region" description="Helical" evidence="1">
    <location>
        <begin position="423"/>
        <end position="448"/>
    </location>
</feature>
<dbReference type="RefSeq" id="XP_033602695.1">
    <property type="nucleotide sequence ID" value="XM_033740404.1"/>
</dbReference>
<feature type="transmembrane region" description="Helical" evidence="1">
    <location>
        <begin position="218"/>
        <end position="240"/>
    </location>
</feature>
<reference evidence="2" key="1">
    <citation type="journal article" date="2020" name="Stud. Mycol.">
        <title>101 Dothideomycetes genomes: a test case for predicting lifestyles and emergence of pathogens.</title>
        <authorList>
            <person name="Haridas S."/>
            <person name="Albert R."/>
            <person name="Binder M."/>
            <person name="Bloem J."/>
            <person name="Labutti K."/>
            <person name="Salamov A."/>
            <person name="Andreopoulos B."/>
            <person name="Baker S."/>
            <person name="Barry K."/>
            <person name="Bills G."/>
            <person name="Bluhm B."/>
            <person name="Cannon C."/>
            <person name="Castanera R."/>
            <person name="Culley D."/>
            <person name="Daum C."/>
            <person name="Ezra D."/>
            <person name="Gonzalez J."/>
            <person name="Henrissat B."/>
            <person name="Kuo A."/>
            <person name="Liang C."/>
            <person name="Lipzen A."/>
            <person name="Lutzoni F."/>
            <person name="Magnuson J."/>
            <person name="Mondo S."/>
            <person name="Nolan M."/>
            <person name="Ohm R."/>
            <person name="Pangilinan J."/>
            <person name="Park H.-J."/>
            <person name="Ramirez L."/>
            <person name="Alfaro M."/>
            <person name="Sun H."/>
            <person name="Tritt A."/>
            <person name="Yoshinaga Y."/>
            <person name="Zwiers L.-H."/>
            <person name="Turgeon B."/>
            <person name="Goodwin S."/>
            <person name="Spatafora J."/>
            <person name="Crous P."/>
            <person name="Grigoriev I."/>
        </authorList>
    </citation>
    <scope>NUCLEOTIDE SEQUENCE</scope>
    <source>
        <strain evidence="2">CBS 121739</strain>
    </source>
</reference>
<evidence type="ECO:0000256" key="1">
    <source>
        <dbReference type="SAM" id="Phobius"/>
    </source>
</evidence>